<organism evidence="1">
    <name type="scientific">marine metagenome</name>
    <dbReference type="NCBI Taxonomy" id="408172"/>
    <lineage>
        <taxon>unclassified sequences</taxon>
        <taxon>metagenomes</taxon>
        <taxon>ecological metagenomes</taxon>
    </lineage>
</organism>
<accession>A0A383B803</accession>
<name>A0A383B803_9ZZZZ</name>
<evidence type="ECO:0000313" key="1">
    <source>
        <dbReference type="EMBL" id="SVE16296.1"/>
    </source>
</evidence>
<sequence>MSYRKRLPAKRLGLGLVATALLVSSVSLSGALLLQDSPTPDQSDHESHARANNEAYAWTNNSADRNWRVELPLPVRNLLTLTGAGATRRADQIDNDPASGLALAGSTAMFADATGSALWPNCTPIRVTIDTVESSADSTAAALATRDAVTELAELTGLEFTPITASAHTAGDDPAPRSNTIQIIWVDRDTGLLED</sequence>
<dbReference type="EMBL" id="UINC01198370">
    <property type="protein sequence ID" value="SVE16296.1"/>
    <property type="molecule type" value="Genomic_DNA"/>
</dbReference>
<proteinExistence type="predicted"/>
<gene>
    <name evidence="1" type="ORF">METZ01_LOCUS469150</name>
</gene>
<dbReference type="AlphaFoldDB" id="A0A383B803"/>
<feature type="non-terminal residue" evidence="1">
    <location>
        <position position="195"/>
    </location>
</feature>
<protein>
    <submittedName>
        <fullName evidence="1">Uncharacterized protein</fullName>
    </submittedName>
</protein>
<reference evidence="1" key="1">
    <citation type="submission" date="2018-05" db="EMBL/GenBank/DDBJ databases">
        <authorList>
            <person name="Lanie J.A."/>
            <person name="Ng W.-L."/>
            <person name="Kazmierczak K.M."/>
            <person name="Andrzejewski T.M."/>
            <person name="Davidsen T.M."/>
            <person name="Wayne K.J."/>
            <person name="Tettelin H."/>
            <person name="Glass J.I."/>
            <person name="Rusch D."/>
            <person name="Podicherti R."/>
            <person name="Tsui H.-C.T."/>
            <person name="Winkler M.E."/>
        </authorList>
    </citation>
    <scope>NUCLEOTIDE SEQUENCE</scope>
</reference>